<proteinExistence type="inferred from homology"/>
<evidence type="ECO:0000256" key="15">
    <source>
        <dbReference type="PIRSR" id="PIRSR000853-3"/>
    </source>
</evidence>
<feature type="domain" description="PEP-utilising enzyme mobile" evidence="16">
    <location>
        <begin position="434"/>
        <end position="515"/>
    </location>
</feature>
<feature type="binding site" evidence="14">
    <location>
        <position position="573"/>
    </location>
    <ligand>
        <name>substrate</name>
    </ligand>
</feature>
<protein>
    <recommendedName>
        <fullName evidence="5 12">Pyruvate, phosphate dikinase</fullName>
        <ecNumber evidence="4 12">2.7.9.1</ecNumber>
    </recommendedName>
</protein>
<dbReference type="SUPFAM" id="SSF52009">
    <property type="entry name" value="Phosphohistidine domain"/>
    <property type="match status" value="1"/>
</dbReference>
<accession>A0A1G7KGY2</accession>
<keyword evidence="10" id="KW-0067">ATP-binding</keyword>
<comment type="function">
    <text evidence="2">Catalyzes the reversible phosphorylation of pyruvate and phosphate.</text>
</comment>
<feature type="binding site" evidence="15">
    <location>
        <position position="781"/>
    </location>
    <ligand>
        <name>Mg(2+)</name>
        <dbReference type="ChEBI" id="CHEBI:18420"/>
    </ligand>
</feature>
<dbReference type="RefSeq" id="WP_149682094.1">
    <property type="nucleotide sequence ID" value="NZ_FNBI01000003.1"/>
</dbReference>
<evidence type="ECO:0000313" key="20">
    <source>
        <dbReference type="EMBL" id="SDF36462.1"/>
    </source>
</evidence>
<dbReference type="Gene3D" id="3.30.470.20">
    <property type="entry name" value="ATP-grasp fold, B domain"/>
    <property type="match status" value="1"/>
</dbReference>
<dbReference type="InterPro" id="IPR036637">
    <property type="entry name" value="Phosphohistidine_dom_sf"/>
</dbReference>
<evidence type="ECO:0000256" key="4">
    <source>
        <dbReference type="ARBA" id="ARBA00011994"/>
    </source>
</evidence>
<evidence type="ECO:0000259" key="18">
    <source>
        <dbReference type="Pfam" id="PF02896"/>
    </source>
</evidence>
<dbReference type="GO" id="GO:0005524">
    <property type="term" value="F:ATP binding"/>
    <property type="evidence" value="ECO:0007669"/>
    <property type="project" value="UniProtKB-UniRule"/>
</dbReference>
<comment type="cofactor">
    <cofactor evidence="1 12 15">
        <name>Mg(2+)</name>
        <dbReference type="ChEBI" id="CHEBI:18420"/>
    </cofactor>
</comment>
<keyword evidence="21" id="KW-1185">Reference proteome</keyword>
<feature type="binding site" evidence="15">
    <location>
        <position position="757"/>
    </location>
    <ligand>
        <name>Mg(2+)</name>
        <dbReference type="ChEBI" id="CHEBI:18420"/>
    </ligand>
</feature>
<dbReference type="NCBIfam" id="NF004531">
    <property type="entry name" value="PRK05878.1"/>
    <property type="match status" value="1"/>
</dbReference>
<dbReference type="InterPro" id="IPR010121">
    <property type="entry name" value="Pyruvate_phosphate_dikinase"/>
</dbReference>
<dbReference type="NCBIfam" id="TIGR01828">
    <property type="entry name" value="pyru_phos_dikin"/>
    <property type="match status" value="1"/>
</dbReference>
<feature type="domain" description="PEP-utilising enzyme C-terminal" evidence="18">
    <location>
        <begin position="530"/>
        <end position="881"/>
    </location>
</feature>
<evidence type="ECO:0000259" key="17">
    <source>
        <dbReference type="Pfam" id="PF01326"/>
    </source>
</evidence>
<dbReference type="EMBL" id="FNBI01000003">
    <property type="protein sequence ID" value="SDF36462.1"/>
    <property type="molecule type" value="Genomic_DNA"/>
</dbReference>
<feature type="active site" description="Proton donor" evidence="13">
    <location>
        <position position="843"/>
    </location>
</feature>
<comment type="similarity">
    <text evidence="3 12">Belongs to the PEP-utilizing enzyme family.</text>
</comment>
<keyword evidence="6 19" id="KW-0808">Transferase</keyword>
<keyword evidence="20" id="KW-0670">Pyruvate</keyword>
<dbReference type="InterPro" id="IPR002192">
    <property type="entry name" value="PPDK_AMP/ATP-bd"/>
</dbReference>
<dbReference type="SUPFAM" id="SSF56059">
    <property type="entry name" value="Glutathione synthetase ATP-binding domain-like"/>
    <property type="match status" value="1"/>
</dbReference>
<feature type="active site" description="Tele-phosphohistidine intermediate" evidence="13">
    <location>
        <position position="467"/>
    </location>
</feature>
<dbReference type="PROSITE" id="PS00742">
    <property type="entry name" value="PEP_ENZYMES_2"/>
    <property type="match status" value="1"/>
</dbReference>
<dbReference type="InterPro" id="IPR008279">
    <property type="entry name" value="PEP-util_enz_mobile_dom"/>
</dbReference>
<keyword evidence="11 15" id="KW-0460">Magnesium</keyword>
<sequence length="885" mass="95904">MTYVYRFGGGVSDGGKGDKNLLGGKGANLAEMASIGLPVPPGFTISTEMCTRYYEEGEQFPQELRDEVAAGIAHIEAVTEKRFGDPANPLLVSVRSGARVSMPGMMDTVLNLGLNDDTVEGLAKAADDERFAWDSYRRFIQMYADVVLELDHGAFEEALEIAKEDNGFTLDTEMSAADWKALVAQYKALVEEQWGKPFPQDVHDQLWGAVGAVFGSWQSERAKVYRRLNDIPANWGTAVNVQAMVFGNMGDTSATGVAFTRDPSKGDRAYYGEFLINAQGEDVVAGIRTPQYLTKAAREEAGAKPASMEEAMPEVYRELAAVFDQLETHYRDMQDIEFTVEQAKLWMLQTRSGKRTAKAALKIAVDMANEGLITREEAIARVDPAALDQLLHPTLDPEAKRDVLTKGLPASPGAASGKVVFDADTAEKRAAAGESVILVRVETSPEDIHGMHAAKGILTARGGMTSHAAVVARGMGRPCVSGAGSLAISAKDKVLRCAGREVREGDTLTIDGASGEVMVGEVATVQPELAGDFGTLMEWADAVRRLKVRANAETPLDCKTAREFGAEGVGLCRTEHMFFEADRITAVRQMILASDEQGRRVALDRLLPEQRSDFTAIFEVMAGLPVTVRLLDPPLHEFLPHEEAEFAEVAQAAGLDIDTLKRRANELHEFNPMLGHRGCRLGVTYPEIYEMQARAIFEAAIDVAEKSGEAPIPEVMIPLVATRRELELMKAVVDKAAKLVFAERGREVDYLVGTMIELPRAALKAGEIAEVGEFFSFGTNDLTQTTLGVSRDDAARFLSTYVEQGIYAKDPFVSLDVEGVGELVSLAAERGRATRGDIKLGICGEHGGDPASIAFCEQVGLDYVSASPYRVPIARLAAAQAALQK</sequence>
<dbReference type="InterPro" id="IPR000121">
    <property type="entry name" value="PEP_util_C"/>
</dbReference>
<evidence type="ECO:0000313" key="19">
    <source>
        <dbReference type="EMBL" id="MWC43710.1"/>
    </source>
</evidence>
<evidence type="ECO:0000256" key="8">
    <source>
        <dbReference type="ARBA" id="ARBA00022741"/>
    </source>
</evidence>
<evidence type="ECO:0000256" key="1">
    <source>
        <dbReference type="ARBA" id="ARBA00001946"/>
    </source>
</evidence>
<evidence type="ECO:0000313" key="22">
    <source>
        <dbReference type="Proteomes" id="UP000436801"/>
    </source>
</evidence>
<dbReference type="InterPro" id="IPR040442">
    <property type="entry name" value="Pyrv_kinase-like_dom_sf"/>
</dbReference>
<evidence type="ECO:0000256" key="13">
    <source>
        <dbReference type="PIRSR" id="PIRSR000853-1"/>
    </source>
</evidence>
<evidence type="ECO:0000256" key="7">
    <source>
        <dbReference type="ARBA" id="ARBA00022723"/>
    </source>
</evidence>
<evidence type="ECO:0000256" key="9">
    <source>
        <dbReference type="ARBA" id="ARBA00022777"/>
    </source>
</evidence>
<evidence type="ECO:0000256" key="2">
    <source>
        <dbReference type="ARBA" id="ARBA00003144"/>
    </source>
</evidence>
<dbReference type="PANTHER" id="PTHR22931">
    <property type="entry name" value="PHOSPHOENOLPYRUVATE DIKINASE-RELATED"/>
    <property type="match status" value="1"/>
</dbReference>
<dbReference type="PIRSF" id="PIRSF000853">
    <property type="entry name" value="PPDK"/>
    <property type="match status" value="1"/>
</dbReference>
<dbReference type="GO" id="GO:0050242">
    <property type="term" value="F:pyruvate, phosphate dikinase activity"/>
    <property type="evidence" value="ECO:0007669"/>
    <property type="project" value="UniProtKB-UniRule"/>
</dbReference>
<dbReference type="Gene3D" id="1.10.189.10">
    <property type="entry name" value="Pyruvate Phosphate Dikinase, domain 2"/>
    <property type="match status" value="1"/>
</dbReference>
<keyword evidence="8" id="KW-0547">Nucleotide-binding</keyword>
<feature type="binding site" evidence="14">
    <location>
        <position position="780"/>
    </location>
    <ligand>
        <name>substrate</name>
    </ligand>
</feature>
<organism evidence="20 21">
    <name type="scientific">Sphingomonas carotinifaciens</name>
    <dbReference type="NCBI Taxonomy" id="1166323"/>
    <lineage>
        <taxon>Bacteria</taxon>
        <taxon>Pseudomonadati</taxon>
        <taxon>Pseudomonadota</taxon>
        <taxon>Alphaproteobacteria</taxon>
        <taxon>Sphingomonadales</taxon>
        <taxon>Sphingomonadaceae</taxon>
        <taxon>Sphingomonas</taxon>
    </lineage>
</organism>
<feature type="binding site" evidence="14">
    <location>
        <position position="781"/>
    </location>
    <ligand>
        <name>substrate</name>
    </ligand>
</feature>
<feature type="domain" description="Pyruvate phosphate dikinase AMP/ATP-binding" evidence="17">
    <location>
        <begin position="63"/>
        <end position="369"/>
    </location>
</feature>
<keyword evidence="7 15" id="KW-0479">Metal-binding</keyword>
<evidence type="ECO:0000256" key="10">
    <source>
        <dbReference type="ARBA" id="ARBA00022840"/>
    </source>
</evidence>
<keyword evidence="9 20" id="KW-0418">Kinase</keyword>
<dbReference type="GO" id="GO:0016301">
    <property type="term" value="F:kinase activity"/>
    <property type="evidence" value="ECO:0007669"/>
    <property type="project" value="UniProtKB-UniRule"/>
</dbReference>
<evidence type="ECO:0000256" key="5">
    <source>
        <dbReference type="ARBA" id="ARBA00020138"/>
    </source>
</evidence>
<gene>
    <name evidence="19" type="ORF">GQR91_08555</name>
    <name evidence="20" type="ORF">SAMN05216557_103111</name>
</gene>
<dbReference type="GO" id="GO:0046872">
    <property type="term" value="F:metal ion binding"/>
    <property type="evidence" value="ECO:0007669"/>
    <property type="project" value="UniProtKB-UniRule"/>
</dbReference>
<dbReference type="InterPro" id="IPR018274">
    <property type="entry name" value="PEP_util_AS"/>
</dbReference>
<evidence type="ECO:0000256" key="11">
    <source>
        <dbReference type="ARBA" id="ARBA00022842"/>
    </source>
</evidence>
<dbReference type="InterPro" id="IPR015813">
    <property type="entry name" value="Pyrv/PenolPyrv_kinase-like_dom"/>
</dbReference>
<name>A0A1G7KGY2_9SPHN</name>
<evidence type="ECO:0000256" key="14">
    <source>
        <dbReference type="PIRSR" id="PIRSR000853-2"/>
    </source>
</evidence>
<dbReference type="Gene3D" id="1.20.80.30">
    <property type="match status" value="1"/>
</dbReference>
<dbReference type="OrthoDB" id="9765468at2"/>
<reference evidence="19 22" key="2">
    <citation type="submission" date="2019-12" db="EMBL/GenBank/DDBJ databases">
        <authorList>
            <person name="Zheng J."/>
        </authorList>
    </citation>
    <scope>NUCLEOTIDE SEQUENCE [LARGE SCALE GENOMIC DNA]</scope>
    <source>
        <strain evidence="19 22">DSM 27347</strain>
    </source>
</reference>
<feature type="binding site" evidence="14">
    <location>
        <position position="757"/>
    </location>
    <ligand>
        <name>substrate</name>
    </ligand>
</feature>
<dbReference type="Gene3D" id="3.20.20.60">
    <property type="entry name" value="Phosphoenolpyruvate-binding domains"/>
    <property type="match status" value="1"/>
</dbReference>
<comment type="catalytic activity">
    <reaction evidence="12">
        <text>pyruvate + phosphate + ATP = phosphoenolpyruvate + AMP + diphosphate + H(+)</text>
        <dbReference type="Rhea" id="RHEA:10756"/>
        <dbReference type="ChEBI" id="CHEBI:15361"/>
        <dbReference type="ChEBI" id="CHEBI:15378"/>
        <dbReference type="ChEBI" id="CHEBI:30616"/>
        <dbReference type="ChEBI" id="CHEBI:33019"/>
        <dbReference type="ChEBI" id="CHEBI:43474"/>
        <dbReference type="ChEBI" id="CHEBI:58702"/>
        <dbReference type="ChEBI" id="CHEBI:456215"/>
        <dbReference type="EC" id="2.7.9.1"/>
    </reaction>
</comment>
<dbReference type="EMBL" id="WSUT01000005">
    <property type="protein sequence ID" value="MWC43710.1"/>
    <property type="molecule type" value="Genomic_DNA"/>
</dbReference>
<dbReference type="Pfam" id="PF00391">
    <property type="entry name" value="PEP-utilizers"/>
    <property type="match status" value="1"/>
</dbReference>
<feature type="binding site" evidence="14">
    <location>
        <position position="778"/>
    </location>
    <ligand>
        <name>substrate</name>
    </ligand>
</feature>
<dbReference type="EC" id="2.7.9.1" evidence="4 12"/>
<evidence type="ECO:0000313" key="21">
    <source>
        <dbReference type="Proteomes" id="UP000323502"/>
    </source>
</evidence>
<reference evidence="20 21" key="1">
    <citation type="submission" date="2016-10" db="EMBL/GenBank/DDBJ databases">
        <authorList>
            <person name="Varghese N."/>
            <person name="Submissions S."/>
        </authorList>
    </citation>
    <scope>NUCLEOTIDE SEQUENCE [LARGE SCALE GENOMIC DNA]</scope>
    <source>
        <strain evidence="20 21">S7-754</strain>
    </source>
</reference>
<dbReference type="PANTHER" id="PTHR22931:SF9">
    <property type="entry name" value="PYRUVATE, PHOSPHATE DIKINASE 1, CHLOROPLASTIC"/>
    <property type="match status" value="1"/>
</dbReference>
<dbReference type="Proteomes" id="UP000436801">
    <property type="component" value="Unassembled WGS sequence"/>
</dbReference>
<dbReference type="Gene3D" id="3.30.1490.20">
    <property type="entry name" value="ATP-grasp fold, A domain"/>
    <property type="match status" value="1"/>
</dbReference>
<evidence type="ECO:0000256" key="6">
    <source>
        <dbReference type="ARBA" id="ARBA00022679"/>
    </source>
</evidence>
<dbReference type="Pfam" id="PF01326">
    <property type="entry name" value="PPDK_N"/>
    <property type="match status" value="2"/>
</dbReference>
<evidence type="ECO:0000256" key="12">
    <source>
        <dbReference type="PIRNR" id="PIRNR000853"/>
    </source>
</evidence>
<dbReference type="Proteomes" id="UP000323502">
    <property type="component" value="Unassembled WGS sequence"/>
</dbReference>
<dbReference type="SUPFAM" id="SSF51621">
    <property type="entry name" value="Phosphoenolpyruvate/pyruvate domain"/>
    <property type="match status" value="1"/>
</dbReference>
<dbReference type="InterPro" id="IPR023151">
    <property type="entry name" value="PEP_util_CS"/>
</dbReference>
<dbReference type="PROSITE" id="PS00370">
    <property type="entry name" value="PEP_ENZYMES_PHOS_SITE"/>
    <property type="match status" value="1"/>
</dbReference>
<dbReference type="AlphaFoldDB" id="A0A1G7KGY2"/>
<dbReference type="Pfam" id="PF02896">
    <property type="entry name" value="PEP-utilizers_C"/>
    <property type="match status" value="1"/>
</dbReference>
<evidence type="ECO:0000259" key="16">
    <source>
        <dbReference type="Pfam" id="PF00391"/>
    </source>
</evidence>
<dbReference type="InterPro" id="IPR013815">
    <property type="entry name" value="ATP_grasp_subdomain_1"/>
</dbReference>
<dbReference type="Gene3D" id="3.50.30.10">
    <property type="entry name" value="Phosphohistidine domain"/>
    <property type="match status" value="1"/>
</dbReference>
<evidence type="ECO:0000256" key="3">
    <source>
        <dbReference type="ARBA" id="ARBA00007837"/>
    </source>
</evidence>
<feature type="domain" description="Pyruvate phosphate dikinase AMP/ATP-binding" evidence="17">
    <location>
        <begin position="20"/>
        <end position="57"/>
    </location>
</feature>
<feature type="binding site" evidence="14">
    <location>
        <position position="779"/>
    </location>
    <ligand>
        <name>substrate</name>
    </ligand>
</feature>
<feature type="binding site" evidence="14">
    <location>
        <position position="629"/>
    </location>
    <ligand>
        <name>substrate</name>
    </ligand>
</feature>